<dbReference type="EMBL" id="AZBU02000010">
    <property type="protein sequence ID" value="TKR63438.1"/>
    <property type="molecule type" value="Genomic_DNA"/>
</dbReference>
<dbReference type="Proteomes" id="UP000298663">
    <property type="component" value="Unassembled WGS sequence"/>
</dbReference>
<name>A0A4U5M3U0_STECR</name>
<reference evidence="1 2" key="1">
    <citation type="journal article" date="2015" name="Genome Biol.">
        <title>Comparative genomics of Steinernema reveals deeply conserved gene regulatory networks.</title>
        <authorList>
            <person name="Dillman A.R."/>
            <person name="Macchietto M."/>
            <person name="Porter C.F."/>
            <person name="Rogers A."/>
            <person name="Williams B."/>
            <person name="Antoshechkin I."/>
            <person name="Lee M.M."/>
            <person name="Goodwin Z."/>
            <person name="Lu X."/>
            <person name="Lewis E.E."/>
            <person name="Goodrich-Blair H."/>
            <person name="Stock S.P."/>
            <person name="Adams B.J."/>
            <person name="Sternberg P.W."/>
            <person name="Mortazavi A."/>
        </authorList>
    </citation>
    <scope>NUCLEOTIDE SEQUENCE [LARGE SCALE GENOMIC DNA]</scope>
    <source>
        <strain evidence="1 2">ALL</strain>
    </source>
</reference>
<organism evidence="1 2">
    <name type="scientific">Steinernema carpocapsae</name>
    <name type="common">Entomopathogenic nematode</name>
    <dbReference type="NCBI Taxonomy" id="34508"/>
    <lineage>
        <taxon>Eukaryota</taxon>
        <taxon>Metazoa</taxon>
        <taxon>Ecdysozoa</taxon>
        <taxon>Nematoda</taxon>
        <taxon>Chromadorea</taxon>
        <taxon>Rhabditida</taxon>
        <taxon>Tylenchina</taxon>
        <taxon>Panagrolaimomorpha</taxon>
        <taxon>Strongyloidoidea</taxon>
        <taxon>Steinernematidae</taxon>
        <taxon>Steinernema</taxon>
    </lineage>
</organism>
<proteinExistence type="predicted"/>
<evidence type="ECO:0000313" key="2">
    <source>
        <dbReference type="Proteomes" id="UP000298663"/>
    </source>
</evidence>
<accession>A0A4U5M3U0</accession>
<reference evidence="1 2" key="2">
    <citation type="journal article" date="2019" name="G3 (Bethesda)">
        <title>Hybrid Assembly of the Genome of the Entomopathogenic Nematode Steinernema carpocapsae Identifies the X-Chromosome.</title>
        <authorList>
            <person name="Serra L."/>
            <person name="Macchietto M."/>
            <person name="Macias-Munoz A."/>
            <person name="McGill C.J."/>
            <person name="Rodriguez I.M."/>
            <person name="Rodriguez B."/>
            <person name="Murad R."/>
            <person name="Mortazavi A."/>
        </authorList>
    </citation>
    <scope>NUCLEOTIDE SEQUENCE [LARGE SCALE GENOMIC DNA]</scope>
    <source>
        <strain evidence="1 2">ALL</strain>
    </source>
</reference>
<keyword evidence="2" id="KW-1185">Reference proteome</keyword>
<gene>
    <name evidence="1" type="ORF">L596_027271</name>
</gene>
<dbReference type="AlphaFoldDB" id="A0A4U5M3U0"/>
<sequence length="76" mass="8997">MYTESKQCRSKSLTLGQDLLNAKSEHQKEIGEYGISKLLGRMKHYFDEFVHSVLSLLRLLRSFDRDFWTLTPQDFL</sequence>
<evidence type="ECO:0000313" key="1">
    <source>
        <dbReference type="EMBL" id="TKR63438.1"/>
    </source>
</evidence>
<protein>
    <submittedName>
        <fullName evidence="1">Uncharacterized protein</fullName>
    </submittedName>
</protein>
<comment type="caution">
    <text evidence="1">The sequence shown here is derived from an EMBL/GenBank/DDBJ whole genome shotgun (WGS) entry which is preliminary data.</text>
</comment>